<evidence type="ECO:0000259" key="1">
    <source>
        <dbReference type="Pfam" id="PF23961"/>
    </source>
</evidence>
<dbReference type="NCBIfam" id="NF047498">
    <property type="entry name" value="LIC_12616_fam"/>
    <property type="match status" value="1"/>
</dbReference>
<sequence length="188" mass="20703">MVQSVSDPPNITAPGLLVTPSEKDIYTAVKAWITSILPFSITIRQGQLNDVPAPIGPFMLMTIIGRERIATNGWSYTDTERVVVEQTRISMQISAFGKGSGNLIQSVLMLWRDLSAVDALAASGLPIAPLHTSDIRQLGFINAEKNYEDCWSVDLILQANITTRIPQQFADKLTIDTLEVDTTYPPKE</sequence>
<proteinExistence type="predicted"/>
<dbReference type="Pfam" id="PF23961">
    <property type="entry name" value="Phage_tail_terminator_9"/>
    <property type="match status" value="1"/>
</dbReference>
<protein>
    <submittedName>
        <fullName evidence="2">Burkholderia phage Bcep781 gp05</fullName>
    </submittedName>
</protein>
<keyword evidence="3" id="KW-1185">Reference proteome</keyword>
<accession>A0A0U4Y2H6</accession>
<dbReference type="PATRIC" id="fig|446692.3.peg.1827"/>
<evidence type="ECO:0000313" key="2">
    <source>
        <dbReference type="EMBL" id="CEF41118.1"/>
    </source>
</evidence>
<reference evidence="3" key="1">
    <citation type="submission" date="2014-09" db="EMBL/GenBank/DDBJ databases">
        <authorList>
            <person name="Illeghems K.G."/>
        </authorList>
    </citation>
    <scope>NUCLEOTIDE SEQUENCE [LARGE SCALE GENOMIC DNA]</scope>
    <source>
        <strain evidence="3">108B</strain>
    </source>
</reference>
<name>A0A0U4Y2H6_9PROT</name>
<dbReference type="InterPro" id="IPR057087">
    <property type="entry name" value="Gp12-like"/>
</dbReference>
<dbReference type="KEGG" id="asz:ASN_1783"/>
<feature type="domain" description="Phage neck terminator protein gp12-like" evidence="1">
    <location>
        <begin position="23"/>
        <end position="184"/>
    </location>
</feature>
<dbReference type="Proteomes" id="UP000056109">
    <property type="component" value="Chromosome I"/>
</dbReference>
<evidence type="ECO:0000313" key="3">
    <source>
        <dbReference type="Proteomes" id="UP000056109"/>
    </source>
</evidence>
<dbReference type="EMBL" id="LN606600">
    <property type="protein sequence ID" value="CEF41118.1"/>
    <property type="molecule type" value="Genomic_DNA"/>
</dbReference>
<gene>
    <name evidence="2" type="ORF">ASN_1783</name>
</gene>
<organism evidence="2 3">
    <name type="scientific">Acetobacter senegalensis</name>
    <dbReference type="NCBI Taxonomy" id="446692"/>
    <lineage>
        <taxon>Bacteria</taxon>
        <taxon>Pseudomonadati</taxon>
        <taxon>Pseudomonadota</taxon>
        <taxon>Alphaproteobacteria</taxon>
        <taxon>Acetobacterales</taxon>
        <taxon>Acetobacteraceae</taxon>
        <taxon>Acetobacter</taxon>
    </lineage>
</organism>
<dbReference type="GeneID" id="34782843"/>
<dbReference type="AlphaFoldDB" id="A0A0U4Y2H6"/>
<dbReference type="RefSeq" id="WP_058987824.1">
    <property type="nucleotide sequence ID" value="NZ_LN606600.1"/>
</dbReference>